<evidence type="ECO:0000256" key="1">
    <source>
        <dbReference type="SAM" id="SignalP"/>
    </source>
</evidence>
<protein>
    <submittedName>
        <fullName evidence="2">Uncharacterized protein</fullName>
    </submittedName>
</protein>
<keyword evidence="5" id="KW-1185">Reference proteome</keyword>
<dbReference type="RefSeq" id="WP_065134777.1">
    <property type="nucleotide sequence ID" value="NZ_JACKSU010000029.1"/>
</dbReference>
<organism evidence="2 4">
    <name type="scientific">Mycobacterium gordonae</name>
    <dbReference type="NCBI Taxonomy" id="1778"/>
    <lineage>
        <taxon>Bacteria</taxon>
        <taxon>Bacillati</taxon>
        <taxon>Actinomycetota</taxon>
        <taxon>Actinomycetes</taxon>
        <taxon>Mycobacteriales</taxon>
        <taxon>Mycobacteriaceae</taxon>
        <taxon>Mycobacterium</taxon>
    </lineage>
</organism>
<feature type="signal peptide" evidence="1">
    <location>
        <begin position="1"/>
        <end position="32"/>
    </location>
</feature>
<dbReference type="AlphaFoldDB" id="A0A1A6BF96"/>
<evidence type="ECO:0000313" key="3">
    <source>
        <dbReference type="EMBL" id="ORV85180.1"/>
    </source>
</evidence>
<comment type="caution">
    <text evidence="2">The sequence shown here is derived from an EMBL/GenBank/DDBJ whole genome shotgun (WGS) entry which is preliminary data.</text>
</comment>
<evidence type="ECO:0000313" key="2">
    <source>
        <dbReference type="EMBL" id="OBS00909.1"/>
    </source>
</evidence>
<dbReference type="EMBL" id="MAEM01000328">
    <property type="protein sequence ID" value="OBS00909.1"/>
    <property type="molecule type" value="Genomic_DNA"/>
</dbReference>
<evidence type="ECO:0000313" key="4">
    <source>
        <dbReference type="Proteomes" id="UP000093757"/>
    </source>
</evidence>
<proteinExistence type="predicted"/>
<dbReference type="Proteomes" id="UP000093757">
    <property type="component" value="Unassembled WGS sequence"/>
</dbReference>
<dbReference type="EMBL" id="LQOY01000089">
    <property type="protein sequence ID" value="ORV85180.1"/>
    <property type="molecule type" value="Genomic_DNA"/>
</dbReference>
<reference evidence="2 4" key="2">
    <citation type="submission" date="2016-06" db="EMBL/GenBank/DDBJ databases">
        <authorList>
            <person name="Kjaerup R.B."/>
            <person name="Dalgaard T.S."/>
            <person name="Juul-Madsen H.R."/>
        </authorList>
    </citation>
    <scope>NUCLEOTIDE SEQUENCE [LARGE SCALE GENOMIC DNA]</scope>
    <source>
        <strain evidence="2 4">1245752.6</strain>
    </source>
</reference>
<sequence>MTSRHISNAGKFIAAAGVAIGMFASSTGIAHAEASAPVGFWTTGTGSEQLLVSQSGCSLANAAGVPTTSGPCSWNPSSRGGILTILSSQTRRPAPVYFNVIWVNQSTITVEGDVFYRR</sequence>
<dbReference type="Proteomes" id="UP000193928">
    <property type="component" value="Unassembled WGS sequence"/>
</dbReference>
<dbReference type="OrthoDB" id="4734722at2"/>
<feature type="chain" id="PRO_5014535160" evidence="1">
    <location>
        <begin position="33"/>
        <end position="118"/>
    </location>
</feature>
<keyword evidence="1" id="KW-0732">Signal</keyword>
<accession>A0A1A6BF96</accession>
<reference evidence="3 5" key="1">
    <citation type="submission" date="2016-01" db="EMBL/GenBank/DDBJ databases">
        <title>The new phylogeny of the genus Mycobacterium.</title>
        <authorList>
            <person name="Tarcisio F."/>
            <person name="Conor M."/>
            <person name="Antonella G."/>
            <person name="Elisabetta G."/>
            <person name="Giulia F.S."/>
            <person name="Sara T."/>
            <person name="Anna F."/>
            <person name="Clotilde B."/>
            <person name="Roberto B."/>
            <person name="Veronica D.S."/>
            <person name="Fabio R."/>
            <person name="Monica P."/>
            <person name="Olivier J."/>
            <person name="Enrico T."/>
            <person name="Nicola S."/>
        </authorList>
    </citation>
    <scope>NUCLEOTIDE SEQUENCE [LARGE SCALE GENOMIC DNA]</scope>
    <source>
        <strain evidence="3 5">DSM 44160</strain>
    </source>
</reference>
<evidence type="ECO:0000313" key="5">
    <source>
        <dbReference type="Proteomes" id="UP000193928"/>
    </source>
</evidence>
<name>A0A1A6BF96_MYCGO</name>
<gene>
    <name evidence="2" type="ORF">A9W98_22560</name>
    <name evidence="3" type="ORF">AWC08_25820</name>
</gene>